<protein>
    <recommendedName>
        <fullName evidence="4">Transglycosylase</fullName>
    </recommendedName>
</protein>
<feature type="transmembrane region" description="Helical" evidence="1">
    <location>
        <begin position="23"/>
        <end position="41"/>
    </location>
</feature>
<proteinExistence type="predicted"/>
<keyword evidence="1" id="KW-0472">Membrane</keyword>
<dbReference type="RefSeq" id="WP_194175113.1">
    <property type="nucleotide sequence ID" value="NZ_AP021861.1"/>
</dbReference>
<dbReference type="Proteomes" id="UP000326837">
    <property type="component" value="Chromosome"/>
</dbReference>
<dbReference type="EMBL" id="AP021861">
    <property type="protein sequence ID" value="BBO30609.1"/>
    <property type="molecule type" value="Genomic_DNA"/>
</dbReference>
<keyword evidence="1" id="KW-1133">Transmembrane helix</keyword>
<feature type="transmembrane region" description="Helical" evidence="1">
    <location>
        <begin position="82"/>
        <end position="107"/>
    </location>
</feature>
<reference evidence="3" key="1">
    <citation type="submission" date="2019-10" db="EMBL/GenBank/DDBJ databases">
        <title>Lacipirellula parvula gen. nov., sp. nov., representing a lineage of planctomycetes widespread in freshwater anoxic habitats, and description of the family Lacipirellulaceae.</title>
        <authorList>
            <person name="Dedysh S.N."/>
            <person name="Kulichevskaya I.S."/>
            <person name="Beletsky A.V."/>
            <person name="Rakitin A.L."/>
            <person name="Mardanov A.V."/>
            <person name="Ivanova A.A."/>
            <person name="Saltykova V.X."/>
            <person name="Rijpstra W.I.C."/>
            <person name="Sinninghe Damste J.S."/>
            <person name="Ravin N.V."/>
        </authorList>
    </citation>
    <scope>NUCLEOTIDE SEQUENCE [LARGE SCALE GENOMIC DNA]</scope>
    <source>
        <strain evidence="3">PX69</strain>
    </source>
</reference>
<accession>A0A5K7XC05</accession>
<name>A0A5K7XC05_9BACT</name>
<sequence length="134" mass="14364">MEGFDTAQGVVLNDSAHQLINDVLVWIGFGTVIGLVAKGIMPGRDPGGAIATVLMGIGGTIMGCGVVSHFTEGERIVPISPLGMLVGVGGTLLILFFYKLLSGYYFLEGDYQTRATRMRLGYSKRRRSAATYED</sequence>
<keyword evidence="3" id="KW-1185">Reference proteome</keyword>
<evidence type="ECO:0000313" key="2">
    <source>
        <dbReference type="EMBL" id="BBO30609.1"/>
    </source>
</evidence>
<feature type="transmembrane region" description="Helical" evidence="1">
    <location>
        <begin position="48"/>
        <end position="70"/>
    </location>
</feature>
<evidence type="ECO:0000313" key="3">
    <source>
        <dbReference type="Proteomes" id="UP000326837"/>
    </source>
</evidence>
<evidence type="ECO:0008006" key="4">
    <source>
        <dbReference type="Google" id="ProtNLM"/>
    </source>
</evidence>
<dbReference type="KEGG" id="lpav:PLANPX_0221"/>
<keyword evidence="1" id="KW-0812">Transmembrane</keyword>
<organism evidence="2 3">
    <name type="scientific">Lacipirellula parvula</name>
    <dbReference type="NCBI Taxonomy" id="2650471"/>
    <lineage>
        <taxon>Bacteria</taxon>
        <taxon>Pseudomonadati</taxon>
        <taxon>Planctomycetota</taxon>
        <taxon>Planctomycetia</taxon>
        <taxon>Pirellulales</taxon>
        <taxon>Lacipirellulaceae</taxon>
        <taxon>Lacipirellula</taxon>
    </lineage>
</organism>
<dbReference type="AlphaFoldDB" id="A0A5K7XC05"/>
<evidence type="ECO:0000256" key="1">
    <source>
        <dbReference type="SAM" id="Phobius"/>
    </source>
</evidence>
<gene>
    <name evidence="2" type="ORF">PLANPX_0221</name>
</gene>